<dbReference type="Pfam" id="PF00008">
    <property type="entry name" value="EGF"/>
    <property type="match status" value="2"/>
</dbReference>
<accession>A0ABN8R466</accession>
<dbReference type="InterPro" id="IPR001881">
    <property type="entry name" value="EGF-like_Ca-bd_dom"/>
</dbReference>
<dbReference type="PRINTS" id="PR01857">
    <property type="entry name" value="ADAMTSFAMILY"/>
</dbReference>
<keyword evidence="15" id="KW-0245">EGF-like domain</keyword>
<dbReference type="PROSITE" id="PS00022">
    <property type="entry name" value="EGF_1"/>
    <property type="match status" value="3"/>
</dbReference>
<dbReference type="PROSITE" id="PS50215">
    <property type="entry name" value="ADAM_MEPRO"/>
    <property type="match status" value="1"/>
</dbReference>
<gene>
    <name evidence="20" type="ORF">PEVE_00009375</name>
</gene>
<dbReference type="PROSITE" id="PS50026">
    <property type="entry name" value="EGF_3"/>
    <property type="match status" value="3"/>
</dbReference>
<dbReference type="InterPro" id="IPR013273">
    <property type="entry name" value="ADAMTS/ADAMTS-like"/>
</dbReference>
<keyword evidence="11" id="KW-0482">Metalloprotease</keyword>
<dbReference type="InterPro" id="IPR045371">
    <property type="entry name" value="ADAMTS_CR_3"/>
</dbReference>
<dbReference type="InterPro" id="IPR050439">
    <property type="entry name" value="ADAMTS_ADAMTS-like"/>
</dbReference>
<dbReference type="SMART" id="SM00179">
    <property type="entry name" value="EGF_CA"/>
    <property type="match status" value="3"/>
</dbReference>
<evidence type="ECO:0000256" key="2">
    <source>
        <dbReference type="ARBA" id="ARBA00022525"/>
    </source>
</evidence>
<keyword evidence="3" id="KW-0272">Extracellular matrix</keyword>
<dbReference type="PROSITE" id="PS50092">
    <property type="entry name" value="TSP1"/>
    <property type="match status" value="4"/>
</dbReference>
<keyword evidence="8" id="KW-0677">Repeat</keyword>
<keyword evidence="6 16" id="KW-0479">Metal-binding</keyword>
<feature type="binding site" evidence="16">
    <location>
        <position position="380"/>
    </location>
    <ligand>
        <name>Zn(2+)</name>
        <dbReference type="ChEBI" id="CHEBI:29105"/>
        <note>catalytic</note>
    </ligand>
</feature>
<feature type="domain" description="EGF-like" evidence="18">
    <location>
        <begin position="1032"/>
        <end position="1071"/>
    </location>
</feature>
<keyword evidence="2" id="KW-0964">Secreted</keyword>
<keyword evidence="9" id="KW-0378">Hydrolase</keyword>
<dbReference type="Gene3D" id="2.20.100.10">
    <property type="entry name" value="Thrombospondin type-1 (TSP1) repeat"/>
    <property type="match status" value="3"/>
</dbReference>
<dbReference type="InterPro" id="IPR002870">
    <property type="entry name" value="Peptidase_M12B_N"/>
</dbReference>
<evidence type="ECO:0000256" key="14">
    <source>
        <dbReference type="ARBA" id="ARBA00023180"/>
    </source>
</evidence>
<comment type="caution">
    <text evidence="15">Lacks conserved residue(s) required for the propagation of feature annotation.</text>
</comment>
<reference evidence="20 21" key="1">
    <citation type="submission" date="2022-05" db="EMBL/GenBank/DDBJ databases">
        <authorList>
            <consortium name="Genoscope - CEA"/>
            <person name="William W."/>
        </authorList>
    </citation>
    <scope>NUCLEOTIDE SEQUENCE [LARGE SCALE GENOMIC DNA]</scope>
</reference>
<feature type="domain" description="EGF-like" evidence="18">
    <location>
        <begin position="993"/>
        <end position="1030"/>
    </location>
</feature>
<evidence type="ECO:0000313" key="21">
    <source>
        <dbReference type="Proteomes" id="UP001159427"/>
    </source>
</evidence>
<evidence type="ECO:0000256" key="15">
    <source>
        <dbReference type="PROSITE-ProRule" id="PRU00076"/>
    </source>
</evidence>
<feature type="disulfide bond" evidence="15">
    <location>
        <begin position="1061"/>
        <end position="1070"/>
    </location>
</feature>
<evidence type="ECO:0000256" key="7">
    <source>
        <dbReference type="ARBA" id="ARBA00022729"/>
    </source>
</evidence>
<name>A0ABN8R466_9CNID</name>
<dbReference type="InterPro" id="IPR036383">
    <property type="entry name" value="TSP1_rpt_sf"/>
</dbReference>
<keyword evidence="7 17" id="KW-0732">Signal</keyword>
<feature type="disulfide bond" evidence="15">
    <location>
        <begin position="1101"/>
        <end position="1110"/>
    </location>
</feature>
<dbReference type="SUPFAM" id="SSF57196">
    <property type="entry name" value="EGF/Laminin"/>
    <property type="match status" value="3"/>
</dbReference>
<sequence length="1316" mass="145284">MAVLWLWTVATLFYILQRNVGVKGVPPKNLHHQMTKDEIQHFFGVEDHNKVPEYDVASPYLSNNQGDFVSYSLHPSPVRSKRDADHYAENSYYKLDTFGKKLHLRLRRNEHLLAPDLKLVRQNGDGTTASNPAPPNTFYLGHVVTDPSSTVALSNDGGLTGLVKTSRDTFLVHPLPAHLAKHVTSSGDATPHLVYRRSFFEGSVASCKTDEADIRSKRSMETKDSPPVTASTPVFKTLKAALLYPEPLRRKYSGSLNNSLGGVENYLLVVANMVAGMFQDLSMGKIKITYVITNVTEIDPAQYKFSLSNSSYWKLKRLRDKIKQDNKASRVPYDVFSYVSNHIEGIGRAVLNGICTGPTGNVNHDKGLQTALHIAHETGHNLGLGHDGGYCGGHIMSDVIPGGEHASEWSECSRKVIQPFLSNSKRSHCLDDGPTVDGPSLPLEFRDKLPGQIADGDRQCEAHYGKGWKRFATHQCAHLKCIKGYAILSKLVVVADGTKCGPNEWCIKGRCGDHGIGFPTTPQKGPGKWSNWGSYSDCSGECGNGFQQVQHRSRQCIKPVAEASCKGPNTEYRICQIKVCSLNDTVTARNFRQNACSKRTDGFDNYYVRSPCQMWCRKGCCLAKPIGQMPDGTICRQTETYSAICLQGSCRIVGCDNQVDSKRRFDRCGVCGGVASTCTKVSKEYTDIAATSGLGNASPIVTLLPGTRFAKFEMKEDTTNYLGVQNASGTYLVAAHLGNYQVKEASRAKIRYFHKRRGKGKDIIHITGPINATLRVMYIRKGGQSINSGVKYTLIIPSLLAAGMPQPGLPVEFDWINENWSGCSKSCASGIRTRTRWCVVKDDQSPVNASACGGPPEETEPCNTQPCPAKWVMKWTPCSKTCGKGKQVHSTKCLQKVNETLVRESDTCKDPKPNPPSVLVRFCNEYPCPPQWIVGNWSKCPLKCGVATIQRSVSCSRVDEAGNWTVIADVFCRYLDKPVSKAKCNEDDPCGPRPPTCPANHLCSNGGQCHPDPAGYQCVCDRGFTGVECEIKLNPCESNPCLNGGSCSPGVIHHYDYICKCKEHFMGKNCESAVTACMVNPCLNGGKCTDNGAHDKYTCRCTDGYSGKQCQVSRFYEIGCFAYKNKVINELKPQGSESQSNETAVLKCAKLAQDKNYHFFAVGHRGRCYSGPYAGRRYFKYGSILYCKKGNKRGFFFVLIIYPDPLYEQLRCYKANRGRNKALRLTILRIPNQPGDSGRKSAINQCARVAFARGFTYFGLMMNKNKKITFCVSDRKKAAKNYNKFGSSEKCENGIGLNGANMVYKLKGKVKVLLVL</sequence>
<evidence type="ECO:0000256" key="8">
    <source>
        <dbReference type="ARBA" id="ARBA00022737"/>
    </source>
</evidence>
<dbReference type="Pfam" id="PF00090">
    <property type="entry name" value="TSP_1"/>
    <property type="match status" value="1"/>
</dbReference>
<comment type="subcellular location">
    <subcellularLocation>
        <location evidence="1">Secreted</location>
        <location evidence="1">Extracellular space</location>
        <location evidence="1">Extracellular matrix</location>
    </subcellularLocation>
</comment>
<dbReference type="InterPro" id="IPR001590">
    <property type="entry name" value="Peptidase_M12B"/>
</dbReference>
<dbReference type="Pfam" id="PF05986">
    <property type="entry name" value="ADAMTS_spacer1"/>
    <property type="match status" value="1"/>
</dbReference>
<keyword evidence="21" id="KW-1185">Reference proteome</keyword>
<evidence type="ECO:0000256" key="3">
    <source>
        <dbReference type="ARBA" id="ARBA00022530"/>
    </source>
</evidence>
<dbReference type="InterPro" id="IPR000884">
    <property type="entry name" value="TSP1_rpt"/>
</dbReference>
<dbReference type="SMART" id="SM00209">
    <property type="entry name" value="TSP1"/>
    <property type="match status" value="4"/>
</dbReference>
<evidence type="ECO:0000256" key="16">
    <source>
        <dbReference type="PROSITE-ProRule" id="PRU00276"/>
    </source>
</evidence>
<dbReference type="EMBL" id="CALNXI010001649">
    <property type="protein sequence ID" value="CAH3174129.1"/>
    <property type="molecule type" value="Genomic_DNA"/>
</dbReference>
<dbReference type="PANTHER" id="PTHR13723">
    <property type="entry name" value="ADAMTS A DISINTEGRIN AND METALLOPROTEASE WITH THROMBOSPONDIN MOTIFS PROTEASE"/>
    <property type="match status" value="1"/>
</dbReference>
<evidence type="ECO:0000256" key="17">
    <source>
        <dbReference type="SAM" id="SignalP"/>
    </source>
</evidence>
<protein>
    <submittedName>
        <fullName evidence="20">Uncharacterized protein</fullName>
    </submittedName>
</protein>
<feature type="chain" id="PRO_5047081705" evidence="17">
    <location>
        <begin position="25"/>
        <end position="1316"/>
    </location>
</feature>
<evidence type="ECO:0000256" key="5">
    <source>
        <dbReference type="ARBA" id="ARBA00022685"/>
    </source>
</evidence>
<proteinExistence type="predicted"/>
<evidence type="ECO:0000313" key="20">
    <source>
        <dbReference type="EMBL" id="CAH3174129.1"/>
    </source>
</evidence>
<dbReference type="InterPro" id="IPR024079">
    <property type="entry name" value="MetalloPept_cat_dom_sf"/>
</dbReference>
<evidence type="ECO:0000256" key="11">
    <source>
        <dbReference type="ARBA" id="ARBA00023049"/>
    </source>
</evidence>
<evidence type="ECO:0000256" key="9">
    <source>
        <dbReference type="ARBA" id="ARBA00022801"/>
    </source>
</evidence>
<comment type="caution">
    <text evidence="20">The sequence shown here is derived from an EMBL/GenBank/DDBJ whole genome shotgun (WGS) entry which is preliminary data.</text>
</comment>
<feature type="disulfide bond" evidence="15">
    <location>
        <begin position="1082"/>
        <end position="1099"/>
    </location>
</feature>
<dbReference type="SUPFAM" id="SSF82895">
    <property type="entry name" value="TSP-1 type 1 repeat"/>
    <property type="match status" value="4"/>
</dbReference>
<feature type="signal peptide" evidence="17">
    <location>
        <begin position="1"/>
        <end position="24"/>
    </location>
</feature>
<dbReference type="InterPro" id="IPR006586">
    <property type="entry name" value="ADAM_Cys-rich"/>
</dbReference>
<dbReference type="SUPFAM" id="SSF55486">
    <property type="entry name" value="Metalloproteases ('zincins'), catalytic domain"/>
    <property type="match status" value="1"/>
</dbReference>
<dbReference type="SMART" id="SM00608">
    <property type="entry name" value="ACR"/>
    <property type="match status" value="1"/>
</dbReference>
<dbReference type="Pfam" id="PF01562">
    <property type="entry name" value="Pep_M12B_propep"/>
    <property type="match status" value="1"/>
</dbReference>
<feature type="binding site" evidence="16">
    <location>
        <position position="376"/>
    </location>
    <ligand>
        <name>Zn(2+)</name>
        <dbReference type="ChEBI" id="CHEBI:29105"/>
        <note>catalytic</note>
    </ligand>
</feature>
<feature type="binding site" evidence="16">
    <location>
        <position position="386"/>
    </location>
    <ligand>
        <name>Zn(2+)</name>
        <dbReference type="ChEBI" id="CHEBI:29105"/>
        <note>catalytic</note>
    </ligand>
</feature>
<dbReference type="Gene3D" id="2.60.120.830">
    <property type="match status" value="1"/>
</dbReference>
<keyword evidence="5" id="KW-0165">Cleavage on pair of basic residues</keyword>
<keyword evidence="4" id="KW-0645">Protease</keyword>
<feature type="disulfide bond" evidence="15">
    <location>
        <begin position="1020"/>
        <end position="1029"/>
    </location>
</feature>
<evidence type="ECO:0000256" key="13">
    <source>
        <dbReference type="ARBA" id="ARBA00023157"/>
    </source>
</evidence>
<evidence type="ECO:0000256" key="6">
    <source>
        <dbReference type="ARBA" id="ARBA00022723"/>
    </source>
</evidence>
<evidence type="ECO:0000256" key="10">
    <source>
        <dbReference type="ARBA" id="ARBA00022833"/>
    </source>
</evidence>
<evidence type="ECO:0000259" key="18">
    <source>
        <dbReference type="PROSITE" id="PS50026"/>
    </source>
</evidence>
<dbReference type="Pfam" id="PF19236">
    <property type="entry name" value="ADAMTS_CR_3"/>
    <property type="match status" value="1"/>
</dbReference>
<keyword evidence="10 16" id="KW-0862">Zinc</keyword>
<evidence type="ECO:0000259" key="19">
    <source>
        <dbReference type="PROSITE" id="PS50215"/>
    </source>
</evidence>
<evidence type="ECO:0000256" key="12">
    <source>
        <dbReference type="ARBA" id="ARBA00023145"/>
    </source>
</evidence>
<keyword evidence="13 15" id="KW-1015">Disulfide bond</keyword>
<dbReference type="Pfam" id="PF01421">
    <property type="entry name" value="Reprolysin"/>
    <property type="match status" value="1"/>
</dbReference>
<dbReference type="CDD" id="cd00054">
    <property type="entry name" value="EGF_CA"/>
    <property type="match status" value="3"/>
</dbReference>
<dbReference type="PANTHER" id="PTHR13723:SF200">
    <property type="entry name" value="ADAM METALLOPEPTIDASE WITH THROMBOSPONDIN TYPE 1 MOTIF B, ISOFORM B"/>
    <property type="match status" value="1"/>
</dbReference>
<dbReference type="PROSITE" id="PS01186">
    <property type="entry name" value="EGF_2"/>
    <property type="match status" value="2"/>
</dbReference>
<dbReference type="Gene3D" id="2.10.25.10">
    <property type="entry name" value="Laminin"/>
    <property type="match status" value="3"/>
</dbReference>
<dbReference type="Pfam" id="PF19030">
    <property type="entry name" value="TSP1_ADAMTS"/>
    <property type="match status" value="3"/>
</dbReference>
<dbReference type="Gene3D" id="3.40.390.10">
    <property type="entry name" value="Collagenase (Catalytic Domain)"/>
    <property type="match status" value="1"/>
</dbReference>
<dbReference type="Proteomes" id="UP001159427">
    <property type="component" value="Unassembled WGS sequence"/>
</dbReference>
<dbReference type="SMART" id="SM00181">
    <property type="entry name" value="EGF"/>
    <property type="match status" value="3"/>
</dbReference>
<feature type="active site" evidence="16">
    <location>
        <position position="377"/>
    </location>
</feature>
<feature type="domain" description="Peptidase M12B" evidence="19">
    <location>
        <begin position="236"/>
        <end position="433"/>
    </location>
</feature>
<dbReference type="InterPro" id="IPR000742">
    <property type="entry name" value="EGF"/>
</dbReference>
<dbReference type="Gene3D" id="3.40.1620.60">
    <property type="match status" value="1"/>
</dbReference>
<organism evidence="20 21">
    <name type="scientific">Porites evermanni</name>
    <dbReference type="NCBI Taxonomy" id="104178"/>
    <lineage>
        <taxon>Eukaryota</taxon>
        <taxon>Metazoa</taxon>
        <taxon>Cnidaria</taxon>
        <taxon>Anthozoa</taxon>
        <taxon>Hexacorallia</taxon>
        <taxon>Scleractinia</taxon>
        <taxon>Fungiina</taxon>
        <taxon>Poritidae</taxon>
        <taxon>Porites</taxon>
    </lineage>
</organism>
<dbReference type="Pfam" id="PF17771">
    <property type="entry name" value="ADAMTS_CR_2"/>
    <property type="match status" value="1"/>
</dbReference>
<dbReference type="InterPro" id="IPR010294">
    <property type="entry name" value="ADAMTS_spacer1"/>
</dbReference>
<keyword evidence="14" id="KW-0325">Glycoprotein</keyword>
<evidence type="ECO:0000256" key="1">
    <source>
        <dbReference type="ARBA" id="ARBA00004498"/>
    </source>
</evidence>
<dbReference type="InterPro" id="IPR041645">
    <property type="entry name" value="ADAMTS_CR_2"/>
</dbReference>
<feature type="domain" description="EGF-like" evidence="18">
    <location>
        <begin position="1073"/>
        <end position="1111"/>
    </location>
</feature>
<keyword evidence="12" id="KW-0865">Zymogen</keyword>
<evidence type="ECO:0000256" key="4">
    <source>
        <dbReference type="ARBA" id="ARBA00022670"/>
    </source>
</evidence>